<protein>
    <submittedName>
        <fullName evidence="2">Uncharacterized protein</fullName>
    </submittedName>
</protein>
<accession>A0A9P9JIZ5</accession>
<keyword evidence="1" id="KW-0812">Transmembrane</keyword>
<gene>
    <name evidence="2" type="ORF">B0J13DRAFT_538398</name>
</gene>
<evidence type="ECO:0000256" key="1">
    <source>
        <dbReference type="SAM" id="Phobius"/>
    </source>
</evidence>
<dbReference type="EMBL" id="JAGMUU010000001">
    <property type="protein sequence ID" value="KAH7163342.1"/>
    <property type="molecule type" value="Genomic_DNA"/>
</dbReference>
<proteinExistence type="predicted"/>
<feature type="transmembrane region" description="Helical" evidence="1">
    <location>
        <begin position="12"/>
        <end position="32"/>
    </location>
</feature>
<keyword evidence="1" id="KW-1133">Transmembrane helix</keyword>
<name>A0A9P9JIZ5_9HYPO</name>
<keyword evidence="3" id="KW-1185">Reference proteome</keyword>
<dbReference type="AlphaFoldDB" id="A0A9P9JIZ5"/>
<evidence type="ECO:0000313" key="2">
    <source>
        <dbReference type="EMBL" id="KAH7163342.1"/>
    </source>
</evidence>
<comment type="caution">
    <text evidence="2">The sequence shown here is derived from an EMBL/GenBank/DDBJ whole genome shotgun (WGS) entry which is preliminary data.</text>
</comment>
<reference evidence="2" key="1">
    <citation type="journal article" date="2021" name="Nat. Commun.">
        <title>Genetic determinants of endophytism in the Arabidopsis root mycobiome.</title>
        <authorList>
            <person name="Mesny F."/>
            <person name="Miyauchi S."/>
            <person name="Thiergart T."/>
            <person name="Pickel B."/>
            <person name="Atanasova L."/>
            <person name="Karlsson M."/>
            <person name="Huettel B."/>
            <person name="Barry K.W."/>
            <person name="Haridas S."/>
            <person name="Chen C."/>
            <person name="Bauer D."/>
            <person name="Andreopoulos W."/>
            <person name="Pangilinan J."/>
            <person name="LaButti K."/>
            <person name="Riley R."/>
            <person name="Lipzen A."/>
            <person name="Clum A."/>
            <person name="Drula E."/>
            <person name="Henrissat B."/>
            <person name="Kohler A."/>
            <person name="Grigoriev I.V."/>
            <person name="Martin F.M."/>
            <person name="Hacquard S."/>
        </authorList>
    </citation>
    <scope>NUCLEOTIDE SEQUENCE</scope>
    <source>
        <strain evidence="2">MPI-CAGE-AT-0021</strain>
    </source>
</reference>
<evidence type="ECO:0000313" key="3">
    <source>
        <dbReference type="Proteomes" id="UP000717696"/>
    </source>
</evidence>
<dbReference type="Proteomes" id="UP000717696">
    <property type="component" value="Unassembled WGS sequence"/>
</dbReference>
<organism evidence="2 3">
    <name type="scientific">Dactylonectria estremocensis</name>
    <dbReference type="NCBI Taxonomy" id="1079267"/>
    <lineage>
        <taxon>Eukaryota</taxon>
        <taxon>Fungi</taxon>
        <taxon>Dikarya</taxon>
        <taxon>Ascomycota</taxon>
        <taxon>Pezizomycotina</taxon>
        <taxon>Sordariomycetes</taxon>
        <taxon>Hypocreomycetidae</taxon>
        <taxon>Hypocreales</taxon>
        <taxon>Nectriaceae</taxon>
        <taxon>Dactylonectria</taxon>
    </lineage>
</organism>
<sequence length="72" mass="8131">MVMSWTMGSVRAYVGCRAWFAAIGNIWGFVLVPKGVRSDSVHKEVFCATQHPVTDNAARVYRHQRTIMASQF</sequence>
<keyword evidence="1" id="KW-0472">Membrane</keyword>